<reference evidence="1" key="1">
    <citation type="submission" date="2020-07" db="EMBL/GenBank/DDBJ databases">
        <title>Huge and variable diversity of episymbiotic CPR bacteria and DPANN archaea in groundwater ecosystems.</title>
        <authorList>
            <person name="He C.Y."/>
            <person name="Keren R."/>
            <person name="Whittaker M."/>
            <person name="Farag I.F."/>
            <person name="Doudna J."/>
            <person name="Cate J.H.D."/>
            <person name="Banfield J.F."/>
        </authorList>
    </citation>
    <scope>NUCLEOTIDE SEQUENCE</scope>
    <source>
        <strain evidence="1">NC_groundwater_1296_Ag_S-0.2um_52_80</strain>
    </source>
</reference>
<dbReference type="EMBL" id="JACQPB010000044">
    <property type="protein sequence ID" value="MBI4210832.1"/>
    <property type="molecule type" value="Genomic_DNA"/>
</dbReference>
<gene>
    <name evidence="1" type="ORF">HY544_04985</name>
</gene>
<comment type="caution">
    <text evidence="1">The sequence shown here is derived from an EMBL/GenBank/DDBJ whole genome shotgun (WGS) entry which is preliminary data.</text>
</comment>
<proteinExistence type="predicted"/>
<dbReference type="Proteomes" id="UP000732298">
    <property type="component" value="Unassembled WGS sequence"/>
</dbReference>
<accession>A0A8T3YM17</accession>
<evidence type="ECO:0000313" key="1">
    <source>
        <dbReference type="EMBL" id="MBI4210832.1"/>
    </source>
</evidence>
<sequence length="157" mass="17847">MGSEFPESGLVRKTFTIRQMDFPPEVSLTKRSLVRWFALSFGLISEKESRSTILDVLDALFSLQLSKKASPTTSELLSHLRESQKKIDEKLLRYHVKRLIDVGLLERRRGKLSFAVDPHAEKADIVKGFSHNIGIPLHESVSRISLALSKIQEKYAK</sequence>
<organism evidence="1 2">
    <name type="scientific">Candidatus Iainarchaeum sp</name>
    <dbReference type="NCBI Taxonomy" id="3101447"/>
    <lineage>
        <taxon>Archaea</taxon>
        <taxon>Candidatus Iainarchaeota</taxon>
        <taxon>Candidatus Iainarchaeia</taxon>
        <taxon>Candidatus Iainarchaeales</taxon>
        <taxon>Candidatus Iainarchaeaceae</taxon>
        <taxon>Candidatus Iainarchaeum</taxon>
    </lineage>
</organism>
<evidence type="ECO:0000313" key="2">
    <source>
        <dbReference type="Proteomes" id="UP000732298"/>
    </source>
</evidence>
<name>A0A8T3YM17_9ARCH</name>
<dbReference type="AlphaFoldDB" id="A0A8T3YM17"/>
<protein>
    <submittedName>
        <fullName evidence="1">Uncharacterized protein</fullName>
    </submittedName>
</protein>